<name>K8E162_9FIRM</name>
<reference evidence="2 3" key="1">
    <citation type="journal article" date="2013" name="Genome Announc.">
        <title>Genome Sequence of the Sulfate-Reducing Bacterium Desulfotomaculum hydrothermale Lam5(T).</title>
        <authorList>
            <person name="Amin O."/>
            <person name="Fardeau M.L."/>
            <person name="Valette O."/>
            <person name="Hirschler-Rea A."/>
            <person name="Barbe V."/>
            <person name="Medigue C."/>
            <person name="Vacherie B."/>
            <person name="Ollivier B."/>
            <person name="Bertin P.N."/>
            <person name="Dolla A."/>
        </authorList>
    </citation>
    <scope>NUCLEOTIDE SEQUENCE [LARGE SCALE GENOMIC DNA]</scope>
    <source>
        <strain evidence="3">Lam5 / DSM 18033</strain>
    </source>
</reference>
<dbReference type="SUPFAM" id="SSF55681">
    <property type="entry name" value="Class II aaRS and biotin synthetases"/>
    <property type="match status" value="1"/>
</dbReference>
<evidence type="ECO:0000313" key="2">
    <source>
        <dbReference type="EMBL" id="CCO09477.1"/>
    </source>
</evidence>
<dbReference type="Pfam" id="PF21948">
    <property type="entry name" value="LplA-B_cat"/>
    <property type="match status" value="1"/>
</dbReference>
<dbReference type="EMBL" id="CAOS01000016">
    <property type="protein sequence ID" value="CCO09477.1"/>
    <property type="molecule type" value="Genomic_DNA"/>
</dbReference>
<evidence type="ECO:0000313" key="3">
    <source>
        <dbReference type="Proteomes" id="UP000009315"/>
    </source>
</evidence>
<dbReference type="OrthoDB" id="9788148at2"/>
<dbReference type="Gene3D" id="3.30.930.10">
    <property type="entry name" value="Bira Bifunctional Protein, Domain 2"/>
    <property type="match status" value="1"/>
</dbReference>
<dbReference type="CDD" id="cd16443">
    <property type="entry name" value="LplA"/>
    <property type="match status" value="1"/>
</dbReference>
<dbReference type="EC" id="2.3.1.181" evidence="2"/>
<dbReference type="GO" id="GO:0009249">
    <property type="term" value="P:protein lipoylation"/>
    <property type="evidence" value="ECO:0007669"/>
    <property type="project" value="UniProtKB-ARBA"/>
</dbReference>
<dbReference type="PROSITE" id="PS51733">
    <property type="entry name" value="BPL_LPL_CATALYTIC"/>
    <property type="match status" value="1"/>
</dbReference>
<dbReference type="InterPro" id="IPR045864">
    <property type="entry name" value="aa-tRNA-synth_II/BPL/LPL"/>
</dbReference>
<dbReference type="Proteomes" id="UP000009315">
    <property type="component" value="Unassembled WGS sequence"/>
</dbReference>
<feature type="domain" description="BPL/LPL catalytic" evidence="1">
    <location>
        <begin position="16"/>
        <end position="226"/>
    </location>
</feature>
<comment type="caution">
    <text evidence="2">The sequence shown here is derived from an EMBL/GenBank/DDBJ whole genome shotgun (WGS) entry which is preliminary data.</text>
</comment>
<dbReference type="InterPro" id="IPR050664">
    <property type="entry name" value="Octanoyltrans_LipM/LipL"/>
</dbReference>
<proteinExistence type="predicted"/>
<dbReference type="GO" id="GO:0033819">
    <property type="term" value="F:lipoyl(octanoyl) transferase activity"/>
    <property type="evidence" value="ECO:0007669"/>
    <property type="project" value="UniProtKB-EC"/>
</dbReference>
<keyword evidence="3" id="KW-1185">Reference proteome</keyword>
<dbReference type="AlphaFoldDB" id="K8E162"/>
<sequence length="256" mass="28018">MNMAVDEAILICQSEGRVPPTIRFYQWCPPAVTIGYFQKINLEVDLAACRAAGIDCVRRLTGGRAVLHSQELTYSLVTTENDPHVPGGVLSSYQAISRGLLAGLKNLGLNGQVVAGTVQKSRSSSAACFDAPSWYEITVEGKKVIGSAQTRKHGSILQHGSIPIIFEAAEICRYLRFPSPAVKEYACRRLHDKAAGLAQLMESVPPMTYIEKAFKDGLAEGLGIELVAEELTPGEKKIAHTLYIDKYSQDSWNHKR</sequence>
<dbReference type="eggNOG" id="COG0095">
    <property type="taxonomic scope" value="Bacteria"/>
</dbReference>
<dbReference type="InterPro" id="IPR004143">
    <property type="entry name" value="BPL_LPL_catalytic"/>
</dbReference>
<dbReference type="RefSeq" id="WP_008413510.1">
    <property type="nucleotide sequence ID" value="NZ_CAOS01000016.1"/>
</dbReference>
<dbReference type="PANTHER" id="PTHR43679:SF2">
    <property type="entry name" value="OCTANOYL-[GCVH]:PROTEIN N-OCTANOYLTRANSFERASE"/>
    <property type="match status" value="1"/>
</dbReference>
<dbReference type="PANTHER" id="PTHR43679">
    <property type="entry name" value="OCTANOYLTRANSFERASE LIPM-RELATED"/>
    <property type="match status" value="1"/>
</dbReference>
<protein>
    <submittedName>
        <fullName evidence="2">Octanoyltransferase LipM</fullName>
        <ecNumber evidence="2">2.3.1.181</ecNumber>
    </submittedName>
</protein>
<dbReference type="STRING" id="1121428.DESHY_90009"/>
<gene>
    <name evidence="2" type="primary">lipM</name>
    <name evidence="2" type="ORF">DESHY_90009</name>
</gene>
<keyword evidence="2" id="KW-0808">Transferase</keyword>
<accession>K8E162</accession>
<evidence type="ECO:0000259" key="1">
    <source>
        <dbReference type="PROSITE" id="PS51733"/>
    </source>
</evidence>
<keyword evidence="2" id="KW-0012">Acyltransferase</keyword>
<organism evidence="2 3">
    <name type="scientific">Desulforamulus hydrothermalis Lam5 = DSM 18033</name>
    <dbReference type="NCBI Taxonomy" id="1121428"/>
    <lineage>
        <taxon>Bacteria</taxon>
        <taxon>Bacillati</taxon>
        <taxon>Bacillota</taxon>
        <taxon>Clostridia</taxon>
        <taxon>Eubacteriales</taxon>
        <taxon>Peptococcaceae</taxon>
        <taxon>Desulforamulus</taxon>
    </lineage>
</organism>